<accession>A0A8S2XXI5</accession>
<evidence type="ECO:0000256" key="2">
    <source>
        <dbReference type="SAM" id="Phobius"/>
    </source>
</evidence>
<reference evidence="3" key="1">
    <citation type="submission" date="2021-02" db="EMBL/GenBank/DDBJ databases">
        <authorList>
            <person name="Nowell W R."/>
        </authorList>
    </citation>
    <scope>NUCLEOTIDE SEQUENCE</scope>
</reference>
<keyword evidence="2" id="KW-1133">Transmembrane helix</keyword>
<dbReference type="OrthoDB" id="5958167at2759"/>
<proteinExistence type="predicted"/>
<protein>
    <submittedName>
        <fullName evidence="3">Uncharacterized protein</fullName>
    </submittedName>
</protein>
<keyword evidence="2" id="KW-0812">Transmembrane</keyword>
<dbReference type="EMBL" id="CAJOBC010109801">
    <property type="protein sequence ID" value="CAF4521047.1"/>
    <property type="molecule type" value="Genomic_DNA"/>
</dbReference>
<feature type="coiled-coil region" evidence="1">
    <location>
        <begin position="155"/>
        <end position="182"/>
    </location>
</feature>
<evidence type="ECO:0000313" key="4">
    <source>
        <dbReference type="Proteomes" id="UP000681722"/>
    </source>
</evidence>
<dbReference type="Proteomes" id="UP000681722">
    <property type="component" value="Unassembled WGS sequence"/>
</dbReference>
<feature type="transmembrane region" description="Helical" evidence="2">
    <location>
        <begin position="125"/>
        <end position="147"/>
    </location>
</feature>
<name>A0A8S2XXI5_9BILA</name>
<keyword evidence="2" id="KW-0472">Membrane</keyword>
<comment type="caution">
    <text evidence="3">The sequence shown here is derived from an EMBL/GenBank/DDBJ whole genome shotgun (WGS) entry which is preliminary data.</text>
</comment>
<evidence type="ECO:0000313" key="3">
    <source>
        <dbReference type="EMBL" id="CAF4521047.1"/>
    </source>
</evidence>
<sequence>NKEANNVIDESKEKLLPLIDEQIKDIENKLKLVQETIQNHNNDLTINDLNHVECMVTEANDKCSLVKKNLDNIKIKVDNEVKHLNIYRTIHVTNSIGNIAQGANAIHTMYKLGDALSCASDRFKIATFAVSAVFTGIAAATIAAGCITHKKIEELQKIGIQCEELRTKIVKYEKDIVQLKQYFQRSSNQNDSSVSMN</sequence>
<dbReference type="AlphaFoldDB" id="A0A8S2XXI5"/>
<organism evidence="3 4">
    <name type="scientific">Didymodactylos carnosus</name>
    <dbReference type="NCBI Taxonomy" id="1234261"/>
    <lineage>
        <taxon>Eukaryota</taxon>
        <taxon>Metazoa</taxon>
        <taxon>Spiralia</taxon>
        <taxon>Gnathifera</taxon>
        <taxon>Rotifera</taxon>
        <taxon>Eurotatoria</taxon>
        <taxon>Bdelloidea</taxon>
        <taxon>Philodinida</taxon>
        <taxon>Philodinidae</taxon>
        <taxon>Didymodactylos</taxon>
    </lineage>
</organism>
<gene>
    <name evidence="3" type="ORF">SRO942_LOCUS45767</name>
</gene>
<evidence type="ECO:0000256" key="1">
    <source>
        <dbReference type="SAM" id="Coils"/>
    </source>
</evidence>
<keyword evidence="1" id="KW-0175">Coiled coil</keyword>
<feature type="non-terminal residue" evidence="3">
    <location>
        <position position="1"/>
    </location>
</feature>